<proteinExistence type="predicted"/>
<organism evidence="2 3">
    <name type="scientific">Pandoraea aquatica</name>
    <dbReference type="NCBI Taxonomy" id="2508290"/>
    <lineage>
        <taxon>Bacteria</taxon>
        <taxon>Pseudomonadati</taxon>
        <taxon>Pseudomonadota</taxon>
        <taxon>Betaproteobacteria</taxon>
        <taxon>Burkholderiales</taxon>
        <taxon>Burkholderiaceae</taxon>
        <taxon>Pandoraea</taxon>
    </lineage>
</organism>
<accession>A0A5E4YE60</accession>
<feature type="region of interest" description="Disordered" evidence="1">
    <location>
        <begin position="459"/>
        <end position="486"/>
    </location>
</feature>
<name>A0A5E4YE60_9BURK</name>
<dbReference type="AlphaFoldDB" id="A0A5E4YE60"/>
<protein>
    <submittedName>
        <fullName evidence="2">Uncharacterized protein</fullName>
    </submittedName>
</protein>
<keyword evidence="3" id="KW-1185">Reference proteome</keyword>
<sequence>MQAILGSVLPLQAGNVQAFVDRHHEALNAALNTLEAQIADSHPSRRPDFRAFLDAVGRIGGWWGWKPIFTGNIASNDFRQSLAHCHVAARRDGRAYLVDTNAGYPVETGRHSLRVLGSLTPEARAVMFFQTPDVSHRVQDSVTMFDDGLITLRIPGTDWRVPLMPECFSDAEGGVTNHEREQLFGLRPDVSGQTLDAMYVATRAGLSPERARSLSDWHVKQGDAYAAAHRDTLATLEFVSACEIALNVDDWFRAVSCLERAKQHLVRCEDLEWAEVEGACLVDMFDACGLRLTAGEVALVLALTLHDRHGCASAVSRFSDLARSRYEEAQLPVSLTWDSVAVNRGIREVIWHQQDALGAGGLSFLTYLIQMDDARDPISSTVFERHSNQQWQLMDWNESTPGGERIMKLVLSDTINELAPNGRGINPRRNCYFCDGDVMQGQFLLDVLLAAKRANMSGGASPRVALSDGHEEGVEDGGGLRRRRNH</sequence>
<evidence type="ECO:0000256" key="1">
    <source>
        <dbReference type="SAM" id="MobiDB-lite"/>
    </source>
</evidence>
<dbReference type="EMBL" id="CABPSN010000008">
    <property type="protein sequence ID" value="VVE47029.1"/>
    <property type="molecule type" value="Genomic_DNA"/>
</dbReference>
<reference evidence="2 3" key="1">
    <citation type="submission" date="2019-08" db="EMBL/GenBank/DDBJ databases">
        <authorList>
            <person name="Peeters C."/>
        </authorList>
    </citation>
    <scope>NUCLEOTIDE SEQUENCE [LARGE SCALE GENOMIC DNA]</scope>
    <source>
        <strain evidence="2 3">LMG 31011</strain>
    </source>
</reference>
<evidence type="ECO:0000313" key="3">
    <source>
        <dbReference type="Proteomes" id="UP000366819"/>
    </source>
</evidence>
<dbReference type="Proteomes" id="UP000366819">
    <property type="component" value="Unassembled WGS sequence"/>
</dbReference>
<evidence type="ECO:0000313" key="2">
    <source>
        <dbReference type="EMBL" id="VVE47029.1"/>
    </source>
</evidence>
<gene>
    <name evidence="2" type="ORF">PAQ31011_04483</name>
</gene>